<dbReference type="GeneID" id="18761929"/>
<name>K1X5Q4_MARBU</name>
<dbReference type="AlphaFoldDB" id="K1X5Q4"/>
<dbReference type="HOGENOM" id="CLU_1315639_0_0_1"/>
<reference evidence="1 2" key="1">
    <citation type="journal article" date="2012" name="BMC Genomics">
        <title>Sequencing the genome of Marssonina brunnea reveals fungus-poplar co-evolution.</title>
        <authorList>
            <person name="Zhu S."/>
            <person name="Cao Y.-Z."/>
            <person name="Jiang C."/>
            <person name="Tan B.-Y."/>
            <person name="Wang Z."/>
            <person name="Feng S."/>
            <person name="Zhang L."/>
            <person name="Su X.-H."/>
            <person name="Brejova B."/>
            <person name="Vinar T."/>
            <person name="Xu M."/>
            <person name="Wang M.-X."/>
            <person name="Zhang S.-G."/>
            <person name="Huang M.-R."/>
            <person name="Wu R."/>
            <person name="Zhou Y."/>
        </authorList>
    </citation>
    <scope>NUCLEOTIDE SEQUENCE [LARGE SCALE GENOMIC DNA]</scope>
    <source>
        <strain evidence="1 2">MB_m1</strain>
    </source>
</reference>
<organism evidence="1 2">
    <name type="scientific">Marssonina brunnea f. sp. multigermtubi (strain MB_m1)</name>
    <name type="common">Marssonina leaf spot fungus</name>
    <dbReference type="NCBI Taxonomy" id="1072389"/>
    <lineage>
        <taxon>Eukaryota</taxon>
        <taxon>Fungi</taxon>
        <taxon>Dikarya</taxon>
        <taxon>Ascomycota</taxon>
        <taxon>Pezizomycotina</taxon>
        <taxon>Leotiomycetes</taxon>
        <taxon>Helotiales</taxon>
        <taxon>Drepanopezizaceae</taxon>
        <taxon>Drepanopeziza</taxon>
    </lineage>
</organism>
<gene>
    <name evidence="1" type="ORF">MBM_05994</name>
</gene>
<protein>
    <submittedName>
        <fullName evidence="1">Uncharacterized protein</fullName>
    </submittedName>
</protein>
<sequence>MSIVLSSLIIRLAVRRSNTILLRSRLAIQFPIHSKNPHSLPIRNRLYRLRLKGYKEAHLSEPTITLRLPILFRVCIYFFSKRYSIQCRVACRSPLSRGLGRALLLRRYVDVPIKSRIRIAVCGFRFYIWICMIKPSRLEEATNVRLRQNRIARASPQLSGRRSARVPTSERSHSSLWLKAIFGQLSMVRGPPAAVSLKKCRANLRGAAT</sequence>
<dbReference type="EMBL" id="JH921440">
    <property type="protein sequence ID" value="EKD15983.1"/>
    <property type="molecule type" value="Genomic_DNA"/>
</dbReference>
<dbReference type="KEGG" id="mbe:MBM_05994"/>
<evidence type="ECO:0000313" key="1">
    <source>
        <dbReference type="EMBL" id="EKD15983.1"/>
    </source>
</evidence>
<keyword evidence="2" id="KW-1185">Reference proteome</keyword>
<dbReference type="InParanoid" id="K1X5Q4"/>
<accession>K1X5Q4</accession>
<dbReference type="Proteomes" id="UP000006753">
    <property type="component" value="Unassembled WGS sequence"/>
</dbReference>
<proteinExistence type="predicted"/>
<evidence type="ECO:0000313" key="2">
    <source>
        <dbReference type="Proteomes" id="UP000006753"/>
    </source>
</evidence>